<evidence type="ECO:0000259" key="3">
    <source>
        <dbReference type="PROSITE" id="PS51186"/>
    </source>
</evidence>
<evidence type="ECO:0000313" key="4">
    <source>
        <dbReference type="EMBL" id="EHR36903.1"/>
    </source>
</evidence>
<dbReference type="Gene3D" id="3.40.630.30">
    <property type="match status" value="1"/>
</dbReference>
<dbReference type="InterPro" id="IPR016181">
    <property type="entry name" value="Acyl_CoA_acyltransferase"/>
</dbReference>
<gene>
    <name evidence="4" type="ORF">HMPREF9708_01129</name>
</gene>
<comment type="caution">
    <text evidence="4">The sequence shown here is derived from an EMBL/GenBank/DDBJ whole genome shotgun (WGS) entry which is preliminary data.</text>
</comment>
<evidence type="ECO:0000313" key="5">
    <source>
        <dbReference type="Proteomes" id="UP000006190"/>
    </source>
</evidence>
<keyword evidence="5" id="KW-1185">Reference proteome</keyword>
<dbReference type="OrthoDB" id="9798006at2"/>
<sequence length="193" mass="22125">MFNQPSLTIRRALTSDAAAIQSIYRPYIEKTNYNLEVEIPSLESLRDRILTTSQKYPFLVAEYQGRVIGFVYLSDFYDFPLLNAGLLSIYLAEDAPIRGVGQELYTLMEYLLVKQGKVQHIISSIIADNDRSIRFHQKQGFNQILHISNLAHKGNDAVDVTWYHKPLAQAIPYMEETPIFDLASFSDLLQESF</sequence>
<reference evidence="4 5" key="1">
    <citation type="submission" date="2012-01" db="EMBL/GenBank/DDBJ databases">
        <title>The Genome Sequence of Facklamia languida CCUG 37842.</title>
        <authorList>
            <consortium name="The Broad Institute Genome Sequencing Platform"/>
            <person name="Earl A."/>
            <person name="Ward D."/>
            <person name="Feldgarden M."/>
            <person name="Gevers D."/>
            <person name="Huys G."/>
            <person name="Young S.K."/>
            <person name="Zeng Q."/>
            <person name="Gargeya S."/>
            <person name="Fitzgerald M."/>
            <person name="Haas B."/>
            <person name="Abouelleil A."/>
            <person name="Alvarado L."/>
            <person name="Arachchi H.M."/>
            <person name="Berlin A."/>
            <person name="Chapman S.B."/>
            <person name="Gearin G."/>
            <person name="Goldberg J."/>
            <person name="Griggs A."/>
            <person name="Gujja S."/>
            <person name="Hansen M."/>
            <person name="Heiman D."/>
            <person name="Howarth C."/>
            <person name="Larimer J."/>
            <person name="Lui A."/>
            <person name="MacDonald P.J.P."/>
            <person name="McCowen C."/>
            <person name="Montmayeur A."/>
            <person name="Murphy C."/>
            <person name="Neiman D."/>
            <person name="Pearson M."/>
            <person name="Priest M."/>
            <person name="Roberts A."/>
            <person name="Saif S."/>
            <person name="Shea T."/>
            <person name="Sisk P."/>
            <person name="Stolte C."/>
            <person name="Sykes S."/>
            <person name="Wortman J."/>
            <person name="Nusbaum C."/>
            <person name="Birren B."/>
        </authorList>
    </citation>
    <scope>NUCLEOTIDE SEQUENCE [LARGE SCALE GENOMIC DNA]</scope>
    <source>
        <strain evidence="4 5">CCUG 37842</strain>
    </source>
</reference>
<keyword evidence="1" id="KW-0808">Transferase</keyword>
<feature type="domain" description="N-acetyltransferase" evidence="3">
    <location>
        <begin position="7"/>
        <end position="168"/>
    </location>
</feature>
<dbReference type="PANTHER" id="PTHR43072">
    <property type="entry name" value="N-ACETYLTRANSFERASE"/>
    <property type="match status" value="1"/>
</dbReference>
<dbReference type="EMBL" id="AGEG01000013">
    <property type="protein sequence ID" value="EHR36903.1"/>
    <property type="molecule type" value="Genomic_DNA"/>
</dbReference>
<dbReference type="PROSITE" id="PS51186">
    <property type="entry name" value="GNAT"/>
    <property type="match status" value="1"/>
</dbReference>
<proteinExistence type="predicted"/>
<dbReference type="CDD" id="cd04301">
    <property type="entry name" value="NAT_SF"/>
    <property type="match status" value="1"/>
</dbReference>
<dbReference type="InterPro" id="IPR000182">
    <property type="entry name" value="GNAT_dom"/>
</dbReference>
<dbReference type="STRING" id="883113.HMPREF9708_01129"/>
<accession>H3NJU0</accession>
<dbReference type="eggNOG" id="COG1247">
    <property type="taxonomic scope" value="Bacteria"/>
</dbReference>
<dbReference type="HOGENOM" id="CLU_013985_4_2_9"/>
<organism evidence="4 5">
    <name type="scientific">Facklamia languida CCUG 37842</name>
    <dbReference type="NCBI Taxonomy" id="883113"/>
    <lineage>
        <taxon>Bacteria</taxon>
        <taxon>Bacillati</taxon>
        <taxon>Bacillota</taxon>
        <taxon>Bacilli</taxon>
        <taxon>Lactobacillales</taxon>
        <taxon>Aerococcaceae</taxon>
        <taxon>Facklamia</taxon>
    </lineage>
</organism>
<dbReference type="Pfam" id="PF13420">
    <property type="entry name" value="Acetyltransf_4"/>
    <property type="match status" value="1"/>
</dbReference>
<dbReference type="GO" id="GO:0016747">
    <property type="term" value="F:acyltransferase activity, transferring groups other than amino-acyl groups"/>
    <property type="evidence" value="ECO:0007669"/>
    <property type="project" value="InterPro"/>
</dbReference>
<name>H3NJU0_9LACT</name>
<keyword evidence="2" id="KW-0012">Acyltransferase</keyword>
<dbReference type="Proteomes" id="UP000006190">
    <property type="component" value="Unassembled WGS sequence"/>
</dbReference>
<dbReference type="SUPFAM" id="SSF55729">
    <property type="entry name" value="Acyl-CoA N-acyltransferases (Nat)"/>
    <property type="match status" value="1"/>
</dbReference>
<protein>
    <recommendedName>
        <fullName evidence="3">N-acetyltransferase domain-containing protein</fullName>
    </recommendedName>
</protein>
<evidence type="ECO:0000256" key="2">
    <source>
        <dbReference type="ARBA" id="ARBA00023315"/>
    </source>
</evidence>
<dbReference type="RefSeq" id="WP_006309311.1">
    <property type="nucleotide sequence ID" value="NZ_JH601133.1"/>
</dbReference>
<dbReference type="AlphaFoldDB" id="H3NJU0"/>
<dbReference type="PATRIC" id="fig|883113.3.peg.1124"/>
<dbReference type="PANTHER" id="PTHR43072:SF23">
    <property type="entry name" value="UPF0039 PROTEIN C11D3.02C"/>
    <property type="match status" value="1"/>
</dbReference>
<evidence type="ECO:0000256" key="1">
    <source>
        <dbReference type="ARBA" id="ARBA00022679"/>
    </source>
</evidence>